<accession>A0A0F8Y3P8</accession>
<proteinExistence type="predicted"/>
<sequence length="47" mass="5048">MSEEELLELLEAAVVDTFVCGGCGSPLESDAEFCGLCNWKNPLSNII</sequence>
<dbReference type="EMBL" id="LAZR01068872">
    <property type="protein sequence ID" value="KKK48829.1"/>
    <property type="molecule type" value="Genomic_DNA"/>
</dbReference>
<protein>
    <recommendedName>
        <fullName evidence="2">Zinc-ribbon domain-containing protein</fullName>
    </recommendedName>
</protein>
<evidence type="ECO:0008006" key="2">
    <source>
        <dbReference type="Google" id="ProtNLM"/>
    </source>
</evidence>
<comment type="caution">
    <text evidence="1">The sequence shown here is derived from an EMBL/GenBank/DDBJ whole genome shotgun (WGS) entry which is preliminary data.</text>
</comment>
<dbReference type="AlphaFoldDB" id="A0A0F8Y3P8"/>
<organism evidence="1">
    <name type="scientific">marine sediment metagenome</name>
    <dbReference type="NCBI Taxonomy" id="412755"/>
    <lineage>
        <taxon>unclassified sequences</taxon>
        <taxon>metagenomes</taxon>
        <taxon>ecological metagenomes</taxon>
    </lineage>
</organism>
<gene>
    <name evidence="1" type="ORF">LCGC14_3141230</name>
</gene>
<evidence type="ECO:0000313" key="1">
    <source>
        <dbReference type="EMBL" id="KKK48829.1"/>
    </source>
</evidence>
<name>A0A0F8Y3P8_9ZZZZ</name>
<reference evidence="1" key="1">
    <citation type="journal article" date="2015" name="Nature">
        <title>Complex archaea that bridge the gap between prokaryotes and eukaryotes.</title>
        <authorList>
            <person name="Spang A."/>
            <person name="Saw J.H."/>
            <person name="Jorgensen S.L."/>
            <person name="Zaremba-Niedzwiedzka K."/>
            <person name="Martijn J."/>
            <person name="Lind A.E."/>
            <person name="van Eijk R."/>
            <person name="Schleper C."/>
            <person name="Guy L."/>
            <person name="Ettema T.J."/>
        </authorList>
    </citation>
    <scope>NUCLEOTIDE SEQUENCE</scope>
</reference>